<dbReference type="eggNOG" id="arCOG04483">
    <property type="taxonomic scope" value="Archaea"/>
</dbReference>
<organism evidence="6 7">
    <name type="scientific">Methanoregula formicica (strain DSM 22288 / NBRC 105244 / SMSP)</name>
    <dbReference type="NCBI Taxonomy" id="593750"/>
    <lineage>
        <taxon>Archaea</taxon>
        <taxon>Methanobacteriati</taxon>
        <taxon>Methanobacteriota</taxon>
        <taxon>Stenosarchaea group</taxon>
        <taxon>Methanomicrobia</taxon>
        <taxon>Methanomicrobiales</taxon>
        <taxon>Methanoregulaceae</taxon>
        <taxon>Methanoregula</taxon>
    </lineage>
</organism>
<keyword evidence="7" id="KW-1185">Reference proteome</keyword>
<dbReference type="InterPro" id="IPR019224">
    <property type="entry name" value="DUF2148"/>
</dbReference>
<dbReference type="Proteomes" id="UP000010824">
    <property type="component" value="Chromosome"/>
</dbReference>
<protein>
    <submittedName>
        <fullName evidence="6">Uncharacterized protein containing a ferredoxin domain</fullName>
    </submittedName>
</protein>
<evidence type="ECO:0000256" key="4">
    <source>
        <dbReference type="ARBA" id="ARBA00023014"/>
    </source>
</evidence>
<evidence type="ECO:0000259" key="5">
    <source>
        <dbReference type="PROSITE" id="PS51656"/>
    </source>
</evidence>
<dbReference type="PANTHER" id="PTHR40101">
    <property type="entry name" value="CONSERVED PROTEIN"/>
    <property type="match status" value="1"/>
</dbReference>
<dbReference type="Pfam" id="PF09918">
    <property type="entry name" value="DUF2148"/>
    <property type="match status" value="1"/>
</dbReference>
<dbReference type="AlphaFoldDB" id="L0HG29"/>
<name>L0HG29_METFS</name>
<dbReference type="GO" id="GO:0051539">
    <property type="term" value="F:4 iron, 4 sulfur cluster binding"/>
    <property type="evidence" value="ECO:0007669"/>
    <property type="project" value="UniProtKB-KW"/>
</dbReference>
<dbReference type="GO" id="GO:0046872">
    <property type="term" value="F:metal ion binding"/>
    <property type="evidence" value="ECO:0007669"/>
    <property type="project" value="UniProtKB-KW"/>
</dbReference>
<keyword evidence="3" id="KW-0408">Iron</keyword>
<dbReference type="InParanoid" id="L0HG29"/>
<accession>L0HG29</accession>
<dbReference type="RefSeq" id="WP_015285699.1">
    <property type="nucleotide sequence ID" value="NC_019943.1"/>
</dbReference>
<evidence type="ECO:0000256" key="2">
    <source>
        <dbReference type="ARBA" id="ARBA00022723"/>
    </source>
</evidence>
<sequence length="186" mass="19509" precursor="true">MTPEQNAILAVADLMALSARTAPKGKGEDTLEIRVLDKKATKKLAARLETIGEEMHIGFFIRDAKNIAASDACVVVASRGDTIAGINCGGCGFPTCAALEKARKAKKKGGPFFDGPNCVIRMADLGIAIGSAVKTAQVHNADNRIMYSGGVAARNLGIVPQDCTVAYAIPLSATGKNIFFDRPSSR</sequence>
<dbReference type="GeneID" id="14308098"/>
<keyword evidence="4" id="KW-0411">Iron-sulfur</keyword>
<keyword evidence="2" id="KW-0479">Metal-binding</keyword>
<dbReference type="PANTHER" id="PTHR40101:SF1">
    <property type="entry name" value="4FE-4S DOMAIN-CONTAINING PROTEIN"/>
    <property type="match status" value="1"/>
</dbReference>
<dbReference type="Pfam" id="PF04060">
    <property type="entry name" value="FeS"/>
    <property type="match status" value="1"/>
</dbReference>
<keyword evidence="1" id="KW-0004">4Fe-4S</keyword>
<evidence type="ECO:0000313" key="6">
    <source>
        <dbReference type="EMBL" id="AGB02736.1"/>
    </source>
</evidence>
<feature type="domain" description="4Fe-4S" evidence="5">
    <location>
        <begin position="71"/>
        <end position="135"/>
    </location>
</feature>
<dbReference type="PROSITE" id="PS51656">
    <property type="entry name" value="4FE4S"/>
    <property type="match status" value="1"/>
</dbReference>
<evidence type="ECO:0000256" key="3">
    <source>
        <dbReference type="ARBA" id="ARBA00023004"/>
    </source>
</evidence>
<gene>
    <name evidence="6" type="ordered locus">Metfor_1709</name>
</gene>
<evidence type="ECO:0000313" key="7">
    <source>
        <dbReference type="Proteomes" id="UP000010824"/>
    </source>
</evidence>
<evidence type="ECO:0000256" key="1">
    <source>
        <dbReference type="ARBA" id="ARBA00022485"/>
    </source>
</evidence>
<dbReference type="STRING" id="593750.Metfor_1709"/>
<reference evidence="6 7" key="2">
    <citation type="journal article" date="2014" name="Genome Announc.">
        <title>Complete Genome Sequence of Methanoregula formicica SMSPT, a Mesophilic Hydrogenotrophic Methanogen Isolated from a Methanogenic Upflow Anaerobic Sludge Blanket Reactor.</title>
        <authorList>
            <person name="Yamamoto K."/>
            <person name="Tamaki H."/>
            <person name="Cadillo-Quiroz H."/>
            <person name="Imachi H."/>
            <person name="Kyrpides N."/>
            <person name="Woyke T."/>
            <person name="Goodwin L."/>
            <person name="Zinder S.H."/>
            <person name="Kamagata Y."/>
            <person name="Liu W.T."/>
        </authorList>
    </citation>
    <scope>NUCLEOTIDE SEQUENCE [LARGE SCALE GENOMIC DNA]</scope>
    <source>
        <strain evidence="7">DSM 22288 / NBRC 105244 / SMSP</strain>
    </source>
</reference>
<dbReference type="InterPro" id="IPR007202">
    <property type="entry name" value="4Fe-4S_dom"/>
</dbReference>
<dbReference type="KEGG" id="mfo:Metfor_1709"/>
<dbReference type="HOGENOM" id="CLU_111491_0_0_2"/>
<dbReference type="OrthoDB" id="146335at2157"/>
<proteinExistence type="predicted"/>
<reference evidence="7" key="1">
    <citation type="submission" date="2011-12" db="EMBL/GenBank/DDBJ databases">
        <title>Complete sequence of Methanoregula formicicum SMSP.</title>
        <authorList>
            <person name="Lucas S."/>
            <person name="Han J."/>
            <person name="Lapidus A."/>
            <person name="Cheng J.-F."/>
            <person name="Goodwin L."/>
            <person name="Pitluck S."/>
            <person name="Peters L."/>
            <person name="Ovchinnikova G."/>
            <person name="Teshima H."/>
            <person name="Detter J.C."/>
            <person name="Han C."/>
            <person name="Tapia R."/>
            <person name="Land M."/>
            <person name="Hauser L."/>
            <person name="Kyrpides N."/>
            <person name="Ivanova N."/>
            <person name="Pagani I."/>
            <person name="Imachi H."/>
            <person name="Tamaki H."/>
            <person name="Sekiguchi Y."/>
            <person name="Kamagata Y."/>
            <person name="Cadillo-Quiroz H."/>
            <person name="Zinder S."/>
            <person name="Liu W.-T."/>
            <person name="Woyke T."/>
        </authorList>
    </citation>
    <scope>NUCLEOTIDE SEQUENCE [LARGE SCALE GENOMIC DNA]</scope>
    <source>
        <strain evidence="7">DSM 22288 / NBRC 105244 / SMSP</strain>
    </source>
</reference>
<dbReference type="EMBL" id="CP003167">
    <property type="protein sequence ID" value="AGB02736.1"/>
    <property type="molecule type" value="Genomic_DNA"/>
</dbReference>